<dbReference type="EMBL" id="JBHSMG010000005">
    <property type="protein sequence ID" value="MFC5503429.1"/>
    <property type="molecule type" value="Genomic_DNA"/>
</dbReference>
<dbReference type="Pfam" id="PF04138">
    <property type="entry name" value="GtrA_DPMS_TM"/>
    <property type="match status" value="1"/>
</dbReference>
<reference evidence="10" key="1">
    <citation type="journal article" date="2019" name="Int. J. Syst. Evol. Microbiol.">
        <title>The Global Catalogue of Microorganisms (GCM) 10K type strain sequencing project: providing services to taxonomists for standard genome sequencing and annotation.</title>
        <authorList>
            <consortium name="The Broad Institute Genomics Platform"/>
            <consortium name="The Broad Institute Genome Sequencing Center for Infectious Disease"/>
            <person name="Wu L."/>
            <person name="Ma J."/>
        </authorList>
    </citation>
    <scope>NUCLEOTIDE SEQUENCE [LARGE SCALE GENOMIC DNA]</scope>
    <source>
        <strain evidence="10">CGMCC 4.6997</strain>
    </source>
</reference>
<comment type="subcellular location">
    <subcellularLocation>
        <location evidence="1">Membrane</location>
        <topology evidence="1">Multi-pass membrane protein</topology>
    </subcellularLocation>
</comment>
<dbReference type="PANTHER" id="PTHR38459:SF1">
    <property type="entry name" value="PROPHAGE BACTOPRENOL-LINKED GLUCOSE TRANSLOCASE HOMOLOG"/>
    <property type="match status" value="1"/>
</dbReference>
<evidence type="ECO:0000256" key="6">
    <source>
        <dbReference type="SAM" id="MobiDB-lite"/>
    </source>
</evidence>
<gene>
    <name evidence="9" type="ORF">ACFPJ4_14365</name>
</gene>
<dbReference type="RefSeq" id="WP_386741140.1">
    <property type="nucleotide sequence ID" value="NZ_JBHSMG010000005.1"/>
</dbReference>
<evidence type="ECO:0000256" key="3">
    <source>
        <dbReference type="ARBA" id="ARBA00022692"/>
    </source>
</evidence>
<dbReference type="InterPro" id="IPR007267">
    <property type="entry name" value="GtrA_DPMS_TM"/>
</dbReference>
<organism evidence="9 10">
    <name type="scientific">Lysinimonas soli</name>
    <dbReference type="NCBI Taxonomy" id="1074233"/>
    <lineage>
        <taxon>Bacteria</taxon>
        <taxon>Bacillati</taxon>
        <taxon>Actinomycetota</taxon>
        <taxon>Actinomycetes</taxon>
        <taxon>Micrococcales</taxon>
        <taxon>Microbacteriaceae</taxon>
        <taxon>Lysinimonas</taxon>
    </lineage>
</organism>
<evidence type="ECO:0000259" key="8">
    <source>
        <dbReference type="Pfam" id="PF04138"/>
    </source>
</evidence>
<feature type="transmembrane region" description="Helical" evidence="7">
    <location>
        <begin position="44"/>
        <end position="61"/>
    </location>
</feature>
<evidence type="ECO:0000256" key="1">
    <source>
        <dbReference type="ARBA" id="ARBA00004141"/>
    </source>
</evidence>
<dbReference type="PANTHER" id="PTHR38459">
    <property type="entry name" value="PROPHAGE BACTOPRENOL-LINKED GLUCOSE TRANSLOCASE HOMOLOG"/>
    <property type="match status" value="1"/>
</dbReference>
<feature type="transmembrane region" description="Helical" evidence="7">
    <location>
        <begin position="116"/>
        <end position="135"/>
    </location>
</feature>
<evidence type="ECO:0000256" key="4">
    <source>
        <dbReference type="ARBA" id="ARBA00022989"/>
    </source>
</evidence>
<keyword evidence="4 7" id="KW-1133">Transmembrane helix</keyword>
<keyword evidence="3 7" id="KW-0812">Transmembrane</keyword>
<evidence type="ECO:0000313" key="10">
    <source>
        <dbReference type="Proteomes" id="UP001596039"/>
    </source>
</evidence>
<evidence type="ECO:0000313" key="9">
    <source>
        <dbReference type="EMBL" id="MFC5503429.1"/>
    </source>
</evidence>
<evidence type="ECO:0000256" key="5">
    <source>
        <dbReference type="ARBA" id="ARBA00023136"/>
    </source>
</evidence>
<dbReference type="InterPro" id="IPR051401">
    <property type="entry name" value="GtrA_CellWall_Glycosyl"/>
</dbReference>
<dbReference type="Proteomes" id="UP001596039">
    <property type="component" value="Unassembled WGS sequence"/>
</dbReference>
<keyword evidence="10" id="KW-1185">Reference proteome</keyword>
<feature type="transmembrane region" description="Helical" evidence="7">
    <location>
        <begin position="82"/>
        <end position="104"/>
    </location>
</feature>
<keyword evidence="5 7" id="KW-0472">Membrane</keyword>
<protein>
    <submittedName>
        <fullName evidence="9">GtrA family protein</fullName>
    </submittedName>
</protein>
<feature type="transmembrane region" description="Helical" evidence="7">
    <location>
        <begin position="12"/>
        <end position="32"/>
    </location>
</feature>
<sequence>MRKLLLQFTRFGLVGGVGLVVDFGVFNLLRATIFEPSHVHEGPVFAKIVSTILAIIVNWVGNRFWTFREHRGRQLLREGIEFGVVSVGGMLIGLLCLFVSHYVLGYTSLLADNISSNVIGLALGTAFRFSLYRFWVFSPRRGEPKPALFPGHESPGLDAAPAALTAAPTPSSRHPAPTAPVVVAPQSD</sequence>
<name>A0ABW0NSQ6_9MICO</name>
<comment type="similarity">
    <text evidence="2">Belongs to the GtrA family.</text>
</comment>
<feature type="domain" description="GtrA/DPMS transmembrane" evidence="8">
    <location>
        <begin position="10"/>
        <end position="137"/>
    </location>
</feature>
<feature type="compositionally biased region" description="Low complexity" evidence="6">
    <location>
        <begin position="159"/>
        <end position="188"/>
    </location>
</feature>
<feature type="region of interest" description="Disordered" evidence="6">
    <location>
        <begin position="148"/>
        <end position="188"/>
    </location>
</feature>
<comment type="caution">
    <text evidence="9">The sequence shown here is derived from an EMBL/GenBank/DDBJ whole genome shotgun (WGS) entry which is preliminary data.</text>
</comment>
<accession>A0ABW0NSQ6</accession>
<proteinExistence type="inferred from homology"/>
<evidence type="ECO:0000256" key="7">
    <source>
        <dbReference type="SAM" id="Phobius"/>
    </source>
</evidence>
<evidence type="ECO:0000256" key="2">
    <source>
        <dbReference type="ARBA" id="ARBA00009399"/>
    </source>
</evidence>